<keyword evidence="7 13" id="KW-1005">Bacterial flagellum biogenesis</keyword>
<evidence type="ECO:0000256" key="1">
    <source>
        <dbReference type="ARBA" id="ARBA00003663"/>
    </source>
</evidence>
<keyword evidence="14" id="KW-0966">Cell projection</keyword>
<evidence type="ECO:0000256" key="3">
    <source>
        <dbReference type="ARBA" id="ARBA00021714"/>
    </source>
</evidence>
<dbReference type="Pfam" id="PF00813">
    <property type="entry name" value="FliP"/>
    <property type="match status" value="1"/>
</dbReference>
<feature type="transmembrane region" description="Helical" evidence="13">
    <location>
        <begin position="23"/>
        <end position="44"/>
    </location>
</feature>
<protein>
    <recommendedName>
        <fullName evidence="3 13">Flagellar biosynthetic protein FliP</fullName>
    </recommendedName>
</protein>
<dbReference type="PROSITE" id="PS01061">
    <property type="entry name" value="FLIP_2"/>
    <property type="match status" value="1"/>
</dbReference>
<evidence type="ECO:0000256" key="7">
    <source>
        <dbReference type="ARBA" id="ARBA00022795"/>
    </source>
</evidence>
<keyword evidence="9 13" id="KW-1133">Transmembrane helix</keyword>
<keyword evidence="10 13" id="KW-0472">Membrane</keyword>
<sequence>MKNNSSIESSFNSFHSILNNEKIFQMLSSLSLIILLILIITWILKKISFIKINNMMSCMTILDRLSIGPQEYIILVKITDIKLILGVTKNNITHLHTVTSIIKNTSTQDQSIKKIDNILLKKKYFYHFLSNFSKIFWKKTMFYKIISIIFLLLFCPTIYAQIPGITSHILKDGGQTWSVPIQTLVFLTSLTFLPAFLLMMTSFTRIIIVFGLLRNALGTPYAPSNQILLGLALFLTFFIMSPTFDKIYQDAYIPFSEEKLNMEDAILKGSVPLKKFMLNQTRITDLELFSKLAHISKYNNPNDIPMRILLPSFITSELKTAFQIGFTIFIPFLIIDLIVASVLMALGMMMVPPSTISLPFKLMLFVLVDGWQLLVTSLAASFNT</sequence>
<comment type="subcellular location">
    <subcellularLocation>
        <location evidence="13">Cell membrane</location>
        <topology evidence="13">Multi-pass membrane protein</topology>
    </subcellularLocation>
    <subcellularLocation>
        <location evidence="13">Bacterial flagellum basal body</location>
    </subcellularLocation>
</comment>
<keyword evidence="12 13" id="KW-1006">Bacterial flagellum protein export</keyword>
<accession>A0A6C1FAZ3</accession>
<keyword evidence="6 13" id="KW-0812">Transmembrane</keyword>
<evidence type="ECO:0000256" key="13">
    <source>
        <dbReference type="RuleBase" id="RU362069"/>
    </source>
</evidence>
<comment type="similarity">
    <text evidence="2 13">Belongs to the FliP/MopC/SpaP family.</text>
</comment>
<evidence type="ECO:0000256" key="4">
    <source>
        <dbReference type="ARBA" id="ARBA00022448"/>
    </source>
</evidence>
<dbReference type="PROSITE" id="PS01060">
    <property type="entry name" value="FLIP_1"/>
    <property type="match status" value="1"/>
</dbReference>
<keyword evidence="4 13" id="KW-0813">Transport</keyword>
<evidence type="ECO:0000256" key="9">
    <source>
        <dbReference type="ARBA" id="ARBA00022989"/>
    </source>
</evidence>
<evidence type="ECO:0000313" key="15">
    <source>
        <dbReference type="Proteomes" id="UP000502958"/>
    </source>
</evidence>
<dbReference type="GO" id="GO:0044781">
    <property type="term" value="P:bacterial-type flagellum organization"/>
    <property type="evidence" value="ECO:0007669"/>
    <property type="project" value="UniProtKB-UniRule"/>
</dbReference>
<dbReference type="InterPro" id="IPR022781">
    <property type="entry name" value="Flagellar_biosynth_FliO"/>
</dbReference>
<evidence type="ECO:0000256" key="6">
    <source>
        <dbReference type="ARBA" id="ARBA00022692"/>
    </source>
</evidence>
<reference evidence="14 15" key="1">
    <citation type="submission" date="2020-01" db="EMBL/GenBank/DDBJ databases">
        <title>Complete genome of Buchnera aphidicola isolated from Chaitophorus populeti.</title>
        <authorList>
            <person name="Park J."/>
            <person name="Xi H."/>
        </authorList>
    </citation>
    <scope>NUCLEOTIDE SEQUENCE [LARGE SCALE GENOMIC DNA]</scope>
    <source>
        <strain evidence="14 15">UsonBac</strain>
    </source>
</reference>
<dbReference type="GO" id="GO:0009306">
    <property type="term" value="P:protein secretion"/>
    <property type="evidence" value="ECO:0007669"/>
    <property type="project" value="UniProtKB-UniRule"/>
</dbReference>
<gene>
    <name evidence="13 14" type="primary">fliP</name>
    <name evidence="14" type="ORF">GUU85_00385</name>
</gene>
<organism evidence="14 15">
    <name type="scientific">Buchnera aphidicola subsp. Uroleucon sonchi</name>
    <dbReference type="NCBI Taxonomy" id="118118"/>
    <lineage>
        <taxon>Bacteria</taxon>
        <taxon>Pseudomonadati</taxon>
        <taxon>Pseudomonadota</taxon>
        <taxon>Gammaproteobacteria</taxon>
        <taxon>Enterobacterales</taxon>
        <taxon>Erwiniaceae</taxon>
        <taxon>Buchnera</taxon>
    </lineage>
</organism>
<feature type="transmembrane region" description="Helical" evidence="13">
    <location>
        <begin position="182"/>
        <end position="213"/>
    </location>
</feature>
<dbReference type="PRINTS" id="PR00951">
    <property type="entry name" value="FLGBIOSNFLIP"/>
</dbReference>
<evidence type="ECO:0000256" key="5">
    <source>
        <dbReference type="ARBA" id="ARBA00022475"/>
    </source>
</evidence>
<dbReference type="Pfam" id="PF04347">
    <property type="entry name" value="FliO"/>
    <property type="match status" value="1"/>
</dbReference>
<keyword evidence="8 13" id="KW-0653">Protein transport</keyword>
<dbReference type="NCBIfam" id="TIGR01103">
    <property type="entry name" value="fliP"/>
    <property type="match status" value="1"/>
</dbReference>
<evidence type="ECO:0000256" key="2">
    <source>
        <dbReference type="ARBA" id="ARBA00006257"/>
    </source>
</evidence>
<dbReference type="NCBIfam" id="NF009438">
    <property type="entry name" value="PRK12797.1"/>
    <property type="match status" value="1"/>
</dbReference>
<evidence type="ECO:0000256" key="8">
    <source>
        <dbReference type="ARBA" id="ARBA00022927"/>
    </source>
</evidence>
<proteinExistence type="inferred from homology"/>
<keyword evidence="14" id="KW-0282">Flagellum</keyword>
<dbReference type="InterPro" id="IPR005837">
    <property type="entry name" value="FliP"/>
</dbReference>
<feature type="transmembrane region" description="Helical" evidence="13">
    <location>
        <begin position="225"/>
        <end position="244"/>
    </location>
</feature>
<dbReference type="PANTHER" id="PTHR30587">
    <property type="entry name" value="FLAGELLAR BIOSYNTHETIC PROTEIN FLIP"/>
    <property type="match status" value="1"/>
</dbReference>
<evidence type="ECO:0000256" key="11">
    <source>
        <dbReference type="ARBA" id="ARBA00023143"/>
    </source>
</evidence>
<evidence type="ECO:0000313" key="14">
    <source>
        <dbReference type="EMBL" id="QIE01837.1"/>
    </source>
</evidence>
<evidence type="ECO:0000256" key="10">
    <source>
        <dbReference type="ARBA" id="ARBA00023136"/>
    </source>
</evidence>
<dbReference type="InterPro" id="IPR005838">
    <property type="entry name" value="T3SS_IM_P"/>
</dbReference>
<evidence type="ECO:0000256" key="12">
    <source>
        <dbReference type="ARBA" id="ARBA00023225"/>
    </source>
</evidence>
<feature type="transmembrane region" description="Helical" evidence="13">
    <location>
        <begin position="141"/>
        <end position="162"/>
    </location>
</feature>
<dbReference type="GO" id="GO:0009425">
    <property type="term" value="C:bacterial-type flagellum basal body"/>
    <property type="evidence" value="ECO:0007669"/>
    <property type="project" value="UniProtKB-SubCell"/>
</dbReference>
<dbReference type="NCBIfam" id="TIGR03500">
    <property type="entry name" value="FliO_TIGR"/>
    <property type="match status" value="1"/>
</dbReference>
<keyword evidence="11" id="KW-0975">Bacterial flagellum</keyword>
<dbReference type="Proteomes" id="UP000502958">
    <property type="component" value="Chromosome"/>
</dbReference>
<dbReference type="GO" id="GO:0005886">
    <property type="term" value="C:plasma membrane"/>
    <property type="evidence" value="ECO:0007669"/>
    <property type="project" value="UniProtKB-SubCell"/>
</dbReference>
<dbReference type="EMBL" id="CP047588">
    <property type="protein sequence ID" value="QIE01837.1"/>
    <property type="molecule type" value="Genomic_DNA"/>
</dbReference>
<comment type="function">
    <text evidence="1 13">Plays a role in the flagellum-specific transport system.</text>
</comment>
<dbReference type="PRINTS" id="PR01302">
    <property type="entry name" value="TYPE3IMPPROT"/>
</dbReference>
<feature type="transmembrane region" description="Helical" evidence="13">
    <location>
        <begin position="362"/>
        <end position="382"/>
    </location>
</feature>
<keyword evidence="14" id="KW-0969">Cilium</keyword>
<dbReference type="PANTHER" id="PTHR30587:SF0">
    <property type="entry name" value="FLAGELLAR BIOSYNTHETIC PROTEIN FLIP"/>
    <property type="match status" value="1"/>
</dbReference>
<keyword evidence="5 13" id="KW-1003">Cell membrane</keyword>
<name>A0A6C1FAZ3_BUCUN</name>
<feature type="transmembrane region" description="Helical" evidence="13">
    <location>
        <begin position="328"/>
        <end position="350"/>
    </location>
</feature>
<dbReference type="AlphaFoldDB" id="A0A6C1FAZ3"/>